<evidence type="ECO:0000256" key="1">
    <source>
        <dbReference type="ARBA" id="ARBA00022630"/>
    </source>
</evidence>
<dbReference type="PROSITE" id="PS51387">
    <property type="entry name" value="FAD_PCMH"/>
    <property type="match status" value="1"/>
</dbReference>
<evidence type="ECO:0000313" key="5">
    <source>
        <dbReference type="EMBL" id="MDF1585015.1"/>
    </source>
</evidence>
<evidence type="ECO:0000256" key="2">
    <source>
        <dbReference type="ARBA" id="ARBA00022827"/>
    </source>
</evidence>
<sequence length="264" mass="27213">MYSFEYHRPGSVAEAAQLLTGNEDAKLLAGGMTYIPTLKQRLAQPSAVIDLGGIAELKGIKEEAGGLTIGAMTTHGEVASSAAVRQAIPALAALASNIGDAQVRNRGTIGGSISNNDPAADYPAALVALGATVRTSKRELAAEDFFTGMFETALEEDEILTAVHVPKPEKAAYSKFANPASRYAIVGVFVARTSAGVRVAVTGAGPAVFRATEMEQALAGNFSAAALDNVTVAADALNSDIHASAEYRAHLVKVMAKRAVEAAG</sequence>
<gene>
    <name evidence="5" type="ORF">PZ740_01290</name>
</gene>
<evidence type="ECO:0000256" key="3">
    <source>
        <dbReference type="ARBA" id="ARBA00023002"/>
    </source>
</evidence>
<proteinExistence type="predicted"/>
<dbReference type="Gene3D" id="3.30.390.50">
    <property type="entry name" value="CO dehydrogenase flavoprotein, C-terminal domain"/>
    <property type="match status" value="1"/>
</dbReference>
<dbReference type="AlphaFoldDB" id="A0AAP3XQI8"/>
<evidence type="ECO:0000313" key="6">
    <source>
        <dbReference type="Proteomes" id="UP001301140"/>
    </source>
</evidence>
<dbReference type="InterPro" id="IPR016169">
    <property type="entry name" value="FAD-bd_PCMH_sub2"/>
</dbReference>
<dbReference type="InterPro" id="IPR036318">
    <property type="entry name" value="FAD-bd_PCMH-like_sf"/>
</dbReference>
<dbReference type="Proteomes" id="UP001301140">
    <property type="component" value="Unassembled WGS sequence"/>
</dbReference>
<dbReference type="EMBL" id="JARGEQ010000006">
    <property type="protein sequence ID" value="MDF1585015.1"/>
    <property type="molecule type" value="Genomic_DNA"/>
</dbReference>
<dbReference type="SUPFAM" id="SSF55447">
    <property type="entry name" value="CO dehydrogenase flavoprotein C-terminal domain-like"/>
    <property type="match status" value="1"/>
</dbReference>
<organism evidence="5 6">
    <name type="scientific">Marinimicrococcus flavescens</name>
    <dbReference type="NCBI Taxonomy" id="3031815"/>
    <lineage>
        <taxon>Bacteria</taxon>
        <taxon>Pseudomonadati</taxon>
        <taxon>Pseudomonadota</taxon>
        <taxon>Alphaproteobacteria</taxon>
        <taxon>Geminicoccales</taxon>
        <taxon>Geminicoccaceae</taxon>
        <taxon>Marinimicrococcus</taxon>
    </lineage>
</organism>
<dbReference type="Pfam" id="PF00941">
    <property type="entry name" value="FAD_binding_5"/>
    <property type="match status" value="1"/>
</dbReference>
<feature type="domain" description="FAD-binding PCMH-type" evidence="4">
    <location>
        <begin position="1"/>
        <end position="170"/>
    </location>
</feature>
<name>A0AAP3XQI8_9PROT</name>
<keyword evidence="3" id="KW-0560">Oxidoreductase</keyword>
<reference evidence="5 6" key="1">
    <citation type="submission" date="2023-03" db="EMBL/GenBank/DDBJ databases">
        <title>YIM 152171 draft genome.</title>
        <authorList>
            <person name="Yang Z."/>
        </authorList>
    </citation>
    <scope>NUCLEOTIDE SEQUENCE [LARGE SCALE GENOMIC DNA]</scope>
    <source>
        <strain evidence="5 6">YIM 152171</strain>
    </source>
</reference>
<dbReference type="GO" id="GO:0071949">
    <property type="term" value="F:FAD binding"/>
    <property type="evidence" value="ECO:0007669"/>
    <property type="project" value="InterPro"/>
</dbReference>
<dbReference type="SUPFAM" id="SSF56176">
    <property type="entry name" value="FAD-binding/transporter-associated domain-like"/>
    <property type="match status" value="1"/>
</dbReference>
<dbReference type="Gene3D" id="3.30.465.10">
    <property type="match status" value="1"/>
</dbReference>
<dbReference type="PANTHER" id="PTHR42659">
    <property type="entry name" value="XANTHINE DEHYDROGENASE SUBUNIT C-RELATED"/>
    <property type="match status" value="1"/>
</dbReference>
<protein>
    <submittedName>
        <fullName evidence="5">Xanthine dehydrogenase family protein subunit M</fullName>
    </submittedName>
</protein>
<dbReference type="GO" id="GO:0016491">
    <property type="term" value="F:oxidoreductase activity"/>
    <property type="evidence" value="ECO:0007669"/>
    <property type="project" value="UniProtKB-KW"/>
</dbReference>
<dbReference type="InterPro" id="IPR002346">
    <property type="entry name" value="Mopterin_DH_FAD-bd"/>
</dbReference>
<comment type="caution">
    <text evidence="5">The sequence shown here is derived from an EMBL/GenBank/DDBJ whole genome shotgun (WGS) entry which is preliminary data.</text>
</comment>
<keyword evidence="1" id="KW-0285">Flavoprotein</keyword>
<dbReference type="InterPro" id="IPR005107">
    <property type="entry name" value="CO_DH_flav_C"/>
</dbReference>
<dbReference type="Pfam" id="PF03450">
    <property type="entry name" value="CO_deh_flav_C"/>
    <property type="match status" value="1"/>
</dbReference>
<dbReference type="SMART" id="SM01092">
    <property type="entry name" value="CO_deh_flav_C"/>
    <property type="match status" value="1"/>
</dbReference>
<keyword evidence="2" id="KW-0274">FAD</keyword>
<dbReference type="InterPro" id="IPR016166">
    <property type="entry name" value="FAD-bd_PCMH"/>
</dbReference>
<dbReference type="Gene3D" id="3.30.43.10">
    <property type="entry name" value="Uridine Diphospho-n-acetylenolpyruvylglucosamine Reductase, domain 2"/>
    <property type="match status" value="1"/>
</dbReference>
<evidence type="ECO:0000259" key="4">
    <source>
        <dbReference type="PROSITE" id="PS51387"/>
    </source>
</evidence>
<dbReference type="InterPro" id="IPR051312">
    <property type="entry name" value="Diverse_Substr_Oxidored"/>
</dbReference>
<dbReference type="InterPro" id="IPR016167">
    <property type="entry name" value="FAD-bd_PCMH_sub1"/>
</dbReference>
<dbReference type="FunFam" id="3.30.465.10:FF:000017">
    <property type="entry name" value="Xanthine dehydrogenase, FAD binding subunit"/>
    <property type="match status" value="1"/>
</dbReference>
<dbReference type="InterPro" id="IPR036683">
    <property type="entry name" value="CO_DH_flav_C_dom_sf"/>
</dbReference>
<accession>A0AAP3XQI8</accession>
<dbReference type="PANTHER" id="PTHR42659:SF2">
    <property type="entry name" value="XANTHINE DEHYDROGENASE SUBUNIT C-RELATED"/>
    <property type="match status" value="1"/>
</dbReference>
<keyword evidence="6" id="KW-1185">Reference proteome</keyword>
<dbReference type="RefSeq" id="WP_327787424.1">
    <property type="nucleotide sequence ID" value="NZ_JARGEQ010000006.1"/>
</dbReference>